<name>A0ABX1BEZ2_9ACTN</name>
<keyword evidence="2" id="KW-1185">Reference proteome</keyword>
<protein>
    <submittedName>
        <fullName evidence="1">Uncharacterized protein</fullName>
    </submittedName>
</protein>
<proteinExistence type="predicted"/>
<dbReference type="Proteomes" id="UP000696294">
    <property type="component" value="Unassembled WGS sequence"/>
</dbReference>
<sequence length="72" mass="7784">MSPIDAAARSLIAAHPDQVDARLRRIVTDAGGRLLLLCQSCWCGGLGLGSCCRFRFEQGRRSLSPRLAVRTG</sequence>
<dbReference type="RefSeq" id="WP_168017910.1">
    <property type="nucleotide sequence ID" value="NZ_JAATEP010000047.1"/>
</dbReference>
<reference evidence="1 2" key="1">
    <citation type="submission" date="2020-03" db="EMBL/GenBank/DDBJ databases">
        <title>WGS of actinomycetes isolated from Thailand.</title>
        <authorList>
            <person name="Thawai C."/>
        </authorList>
    </citation>
    <scope>NUCLEOTIDE SEQUENCE [LARGE SCALE GENOMIC DNA]</scope>
    <source>
        <strain evidence="1 2">FMUSA5-5</strain>
    </source>
</reference>
<evidence type="ECO:0000313" key="1">
    <source>
        <dbReference type="EMBL" id="NJP96310.1"/>
    </source>
</evidence>
<comment type="caution">
    <text evidence="1">The sequence shown here is derived from an EMBL/GenBank/DDBJ whole genome shotgun (WGS) entry which is preliminary data.</text>
</comment>
<dbReference type="EMBL" id="JAATEP010000047">
    <property type="protein sequence ID" value="NJP96310.1"/>
    <property type="molecule type" value="Genomic_DNA"/>
</dbReference>
<organism evidence="1 2">
    <name type="scientific">Nonomuraea composti</name>
    <dbReference type="NCBI Taxonomy" id="2720023"/>
    <lineage>
        <taxon>Bacteria</taxon>
        <taxon>Bacillati</taxon>
        <taxon>Actinomycetota</taxon>
        <taxon>Actinomycetes</taxon>
        <taxon>Streptosporangiales</taxon>
        <taxon>Streptosporangiaceae</taxon>
        <taxon>Nonomuraea</taxon>
    </lineage>
</organism>
<gene>
    <name evidence="1" type="ORF">HCN51_43935</name>
</gene>
<accession>A0ABX1BEZ2</accession>
<evidence type="ECO:0000313" key="2">
    <source>
        <dbReference type="Proteomes" id="UP000696294"/>
    </source>
</evidence>